<keyword evidence="3" id="KW-1185">Reference proteome</keyword>
<keyword evidence="1" id="KW-0175">Coiled coil</keyword>
<accession>A0ABV0Y5U1</accession>
<evidence type="ECO:0000313" key="2">
    <source>
        <dbReference type="EMBL" id="MEQ2289020.1"/>
    </source>
</evidence>
<protein>
    <submittedName>
        <fullName evidence="2">Uncharacterized protein</fullName>
    </submittedName>
</protein>
<dbReference type="Proteomes" id="UP001469553">
    <property type="component" value="Unassembled WGS sequence"/>
</dbReference>
<dbReference type="EMBL" id="JAHRIP010022058">
    <property type="protein sequence ID" value="MEQ2289020.1"/>
    <property type="molecule type" value="Genomic_DNA"/>
</dbReference>
<feature type="coiled-coil region" evidence="1">
    <location>
        <begin position="85"/>
        <end position="123"/>
    </location>
</feature>
<reference evidence="2 3" key="1">
    <citation type="submission" date="2021-06" db="EMBL/GenBank/DDBJ databases">
        <authorList>
            <person name="Palmer J.M."/>
        </authorList>
    </citation>
    <scope>NUCLEOTIDE SEQUENCE [LARGE SCALE GENOMIC DNA]</scope>
    <source>
        <strain evidence="2 3">AS_MEX2019</strain>
        <tissue evidence="2">Muscle</tissue>
    </source>
</reference>
<organism evidence="2 3">
    <name type="scientific">Ameca splendens</name>
    <dbReference type="NCBI Taxonomy" id="208324"/>
    <lineage>
        <taxon>Eukaryota</taxon>
        <taxon>Metazoa</taxon>
        <taxon>Chordata</taxon>
        <taxon>Craniata</taxon>
        <taxon>Vertebrata</taxon>
        <taxon>Euteleostomi</taxon>
        <taxon>Actinopterygii</taxon>
        <taxon>Neopterygii</taxon>
        <taxon>Teleostei</taxon>
        <taxon>Neoteleostei</taxon>
        <taxon>Acanthomorphata</taxon>
        <taxon>Ovalentaria</taxon>
        <taxon>Atherinomorphae</taxon>
        <taxon>Cyprinodontiformes</taxon>
        <taxon>Goodeidae</taxon>
        <taxon>Ameca</taxon>
    </lineage>
</organism>
<name>A0ABV0Y5U1_9TELE</name>
<gene>
    <name evidence="2" type="ORF">AMECASPLE_028928</name>
</gene>
<proteinExistence type="predicted"/>
<comment type="caution">
    <text evidence="2">The sequence shown here is derived from an EMBL/GenBank/DDBJ whole genome shotgun (WGS) entry which is preliminary data.</text>
</comment>
<feature type="non-terminal residue" evidence="2">
    <location>
        <position position="1"/>
    </location>
</feature>
<evidence type="ECO:0000313" key="3">
    <source>
        <dbReference type="Proteomes" id="UP001469553"/>
    </source>
</evidence>
<evidence type="ECO:0000256" key="1">
    <source>
        <dbReference type="SAM" id="Coils"/>
    </source>
</evidence>
<sequence>NMIAKILRWFISLLSRVWVKIILRCDALVPAVFQRKSRRNMIAKIQTWLISPFFWALVKIPAIYDALVPAVFQSESRCKNKTTPLDEVKRKLENQKYQLTAKLEKVEIERQKNKEDLQYVEKEITQRESLDSKNMLLAEKEKLLRHQWKLDEIKTNYKRQLLNIENALEPLEIYKQD</sequence>